<reference evidence="2" key="1">
    <citation type="submission" date="2016-10" db="EMBL/GenBank/DDBJ databases">
        <authorList>
            <person name="Varghese N."/>
            <person name="Submissions S."/>
        </authorList>
    </citation>
    <scope>NUCLEOTIDE SEQUENCE [LARGE SCALE GENOMIC DNA]</scope>
    <source>
        <strain evidence="2">DSM 100420</strain>
    </source>
</reference>
<proteinExistence type="predicted"/>
<dbReference type="STRING" id="1244108.SAMN05444004_1452"/>
<evidence type="ECO:0000313" key="2">
    <source>
        <dbReference type="Proteomes" id="UP000198914"/>
    </source>
</evidence>
<organism evidence="1 2">
    <name type="scientific">Jannaschia faecimaris</name>
    <dbReference type="NCBI Taxonomy" id="1244108"/>
    <lineage>
        <taxon>Bacteria</taxon>
        <taxon>Pseudomonadati</taxon>
        <taxon>Pseudomonadota</taxon>
        <taxon>Alphaproteobacteria</taxon>
        <taxon>Rhodobacterales</taxon>
        <taxon>Roseobacteraceae</taxon>
        <taxon>Jannaschia</taxon>
    </lineage>
</organism>
<dbReference type="EMBL" id="FNPX01000045">
    <property type="protein sequence ID" value="SDZ62841.1"/>
    <property type="molecule type" value="Genomic_DNA"/>
</dbReference>
<accession>A0A1H3ULB3</accession>
<name>A0A1H3ULB3_9RHOB</name>
<keyword evidence="2" id="KW-1185">Reference proteome</keyword>
<evidence type="ECO:0000313" key="1">
    <source>
        <dbReference type="EMBL" id="SDZ62841.1"/>
    </source>
</evidence>
<dbReference type="Proteomes" id="UP000198914">
    <property type="component" value="Unassembled WGS sequence"/>
</dbReference>
<dbReference type="AlphaFoldDB" id="A0A1H3ULB3"/>
<gene>
    <name evidence="1" type="ORF">SAMN05444004_1452</name>
</gene>
<sequence>MSPAVTARSIAQESDSRRSDRAQLIGVLDISDPSERRGLIVQAIIDSGGTYPLRAGQIEGGIAQIALHGVTASGATEAEAIRNWIATARTALRPRRLDFAYCGTPRNHGEEIANLRAAEGQID</sequence>
<protein>
    <submittedName>
        <fullName evidence="1">Uncharacterized protein</fullName>
    </submittedName>
</protein>